<sequence length="144" mass="16956">MEMKDFNNLKFYNYIPVNRELKKCCVPCPDTEEFEVKLNQELDEQLKNAFQGNVLDQINARNINVDLKRDLKKKLNILSKRTDKAIIELIKRKINESKNNKETSNVNDEQENTSMTLNFDRKNDNLGHLLHQTLNKLDVMDESD</sequence>
<organism evidence="1 2">
    <name type="scientific">Plasmodium malariae</name>
    <dbReference type="NCBI Taxonomy" id="5858"/>
    <lineage>
        <taxon>Eukaryota</taxon>
        <taxon>Sar</taxon>
        <taxon>Alveolata</taxon>
        <taxon>Apicomplexa</taxon>
        <taxon>Aconoidasida</taxon>
        <taxon>Haemosporida</taxon>
        <taxon>Plasmodiidae</taxon>
        <taxon>Plasmodium</taxon>
        <taxon>Plasmodium (Plasmodium)</taxon>
    </lineage>
</organism>
<dbReference type="GO" id="GO:0071014">
    <property type="term" value="C:post-mRNA release spliceosomal complex"/>
    <property type="evidence" value="ECO:0007669"/>
    <property type="project" value="TreeGrafter"/>
</dbReference>
<dbReference type="EMBL" id="LT594500">
    <property type="protein sequence ID" value="SBT80421.1"/>
    <property type="molecule type" value="Genomic_DNA"/>
</dbReference>
<protein>
    <submittedName>
        <fullName evidence="1">Pre-mRNA-splicing factor CWF18, putative</fullName>
    </submittedName>
</protein>
<accession>A0A1C3L1L1</accession>
<proteinExistence type="predicted"/>
<gene>
    <name evidence="1" type="primary">PmlGA01_120058700</name>
    <name evidence="1" type="ORF">PMLGA01_120058700</name>
</gene>
<dbReference type="AlphaFoldDB" id="A0A1C3L1L1"/>
<evidence type="ECO:0000313" key="1">
    <source>
        <dbReference type="EMBL" id="SBT80421.1"/>
    </source>
</evidence>
<dbReference type="InterPro" id="IPR013169">
    <property type="entry name" value="mRNA_splic_Cwf18-like"/>
</dbReference>
<dbReference type="Pfam" id="PF08315">
    <property type="entry name" value="cwf18"/>
    <property type="match status" value="1"/>
</dbReference>
<dbReference type="PANTHER" id="PTHR31551:SF1">
    <property type="entry name" value="COILED-COIL DOMAIN-CONTAINING PROTEIN 12"/>
    <property type="match status" value="1"/>
</dbReference>
<dbReference type="PANTHER" id="PTHR31551">
    <property type="entry name" value="PRE-MRNA-SPLICING FACTOR CWF18"/>
    <property type="match status" value="1"/>
</dbReference>
<evidence type="ECO:0000313" key="2">
    <source>
        <dbReference type="Proteomes" id="UP000219799"/>
    </source>
</evidence>
<reference evidence="1 2" key="1">
    <citation type="submission" date="2016-06" db="EMBL/GenBank/DDBJ databases">
        <authorList>
            <consortium name="Pathogen Informatics"/>
        </authorList>
    </citation>
    <scope>NUCLEOTIDE SEQUENCE [LARGE SCALE GENOMIC DNA]</scope>
    <source>
        <strain evidence="1">PmlGA01</strain>
    </source>
</reference>
<dbReference type="GO" id="GO:0005684">
    <property type="term" value="C:U2-type spliceosomal complex"/>
    <property type="evidence" value="ECO:0007669"/>
    <property type="project" value="TreeGrafter"/>
</dbReference>
<dbReference type="Proteomes" id="UP000219799">
    <property type="component" value="Chromosome 12"/>
</dbReference>
<name>A0A1C3L1L1_PLAMA</name>
<dbReference type="VEuPathDB" id="PlasmoDB:PmUG01_12065500"/>